<reference evidence="1 2" key="1">
    <citation type="submission" date="2016-03" db="EMBL/GenBank/DDBJ databases">
        <title>Whole genome sequencing of Grifola frondosa 9006-11.</title>
        <authorList>
            <person name="Min B."/>
            <person name="Park H."/>
            <person name="Kim J.-G."/>
            <person name="Cho H."/>
            <person name="Oh Y.-L."/>
            <person name="Kong W.-S."/>
            <person name="Choi I.-G."/>
        </authorList>
    </citation>
    <scope>NUCLEOTIDE SEQUENCE [LARGE SCALE GENOMIC DNA]</scope>
    <source>
        <strain evidence="1 2">9006-11</strain>
    </source>
</reference>
<keyword evidence="2" id="KW-1185">Reference proteome</keyword>
<name>A0A1C7LZ78_GRIFR</name>
<accession>A0A1C7LZ78</accession>
<organism evidence="1 2">
    <name type="scientific">Grifola frondosa</name>
    <name type="common">Maitake</name>
    <name type="synonym">Polyporus frondosus</name>
    <dbReference type="NCBI Taxonomy" id="5627"/>
    <lineage>
        <taxon>Eukaryota</taxon>
        <taxon>Fungi</taxon>
        <taxon>Dikarya</taxon>
        <taxon>Basidiomycota</taxon>
        <taxon>Agaricomycotina</taxon>
        <taxon>Agaricomycetes</taxon>
        <taxon>Polyporales</taxon>
        <taxon>Grifolaceae</taxon>
        <taxon>Grifola</taxon>
    </lineage>
</organism>
<evidence type="ECO:0000313" key="1">
    <source>
        <dbReference type="EMBL" id="OBZ68114.1"/>
    </source>
</evidence>
<gene>
    <name evidence="1" type="ORF">A0H81_11718</name>
</gene>
<comment type="caution">
    <text evidence="1">The sequence shown here is derived from an EMBL/GenBank/DDBJ whole genome shotgun (WGS) entry which is preliminary data.</text>
</comment>
<sequence length="116" mass="12823">MPYVCAAVALLGRSKCCSSAGLRHVRPLASLSARYCAFGDTNLLLKSLSALIAQLFFRTEASAHLRALISLWDEHNRLAPAYPDADLQISPPAFPQRQLRKIRCNVALQGHNEQCF</sequence>
<protein>
    <submittedName>
        <fullName evidence="1">Uncharacterized protein</fullName>
    </submittedName>
</protein>
<dbReference type="Proteomes" id="UP000092993">
    <property type="component" value="Unassembled WGS sequence"/>
</dbReference>
<dbReference type="EMBL" id="LUGG01000022">
    <property type="protein sequence ID" value="OBZ68114.1"/>
    <property type="molecule type" value="Genomic_DNA"/>
</dbReference>
<proteinExistence type="predicted"/>
<dbReference type="AlphaFoldDB" id="A0A1C7LZ78"/>
<evidence type="ECO:0000313" key="2">
    <source>
        <dbReference type="Proteomes" id="UP000092993"/>
    </source>
</evidence>